<dbReference type="EMBL" id="BAABGY010000014">
    <property type="protein sequence ID" value="GAA4340679.1"/>
    <property type="molecule type" value="Genomic_DNA"/>
</dbReference>
<evidence type="ECO:0000259" key="2">
    <source>
        <dbReference type="Pfam" id="PF13568"/>
    </source>
</evidence>
<gene>
    <name evidence="3" type="ORF">GCM10023184_38530</name>
</gene>
<evidence type="ECO:0000256" key="1">
    <source>
        <dbReference type="SAM" id="SignalP"/>
    </source>
</evidence>
<reference evidence="4" key="1">
    <citation type="journal article" date="2019" name="Int. J. Syst. Evol. Microbiol.">
        <title>The Global Catalogue of Microorganisms (GCM) 10K type strain sequencing project: providing services to taxonomists for standard genome sequencing and annotation.</title>
        <authorList>
            <consortium name="The Broad Institute Genomics Platform"/>
            <consortium name="The Broad Institute Genome Sequencing Center for Infectious Disease"/>
            <person name="Wu L."/>
            <person name="Ma J."/>
        </authorList>
    </citation>
    <scope>NUCLEOTIDE SEQUENCE [LARGE SCALE GENOMIC DNA]</scope>
    <source>
        <strain evidence="4">JCM 17919</strain>
    </source>
</reference>
<keyword evidence="4" id="KW-1185">Reference proteome</keyword>
<organism evidence="3 4">
    <name type="scientific">Flaviaesturariibacter amylovorans</name>
    <dbReference type="NCBI Taxonomy" id="1084520"/>
    <lineage>
        <taxon>Bacteria</taxon>
        <taxon>Pseudomonadati</taxon>
        <taxon>Bacteroidota</taxon>
        <taxon>Chitinophagia</taxon>
        <taxon>Chitinophagales</taxon>
        <taxon>Chitinophagaceae</taxon>
        <taxon>Flaviaestuariibacter</taxon>
    </lineage>
</organism>
<feature type="chain" id="PRO_5045594128" description="Outer membrane protein beta-barrel domain-containing protein" evidence="1">
    <location>
        <begin position="20"/>
        <end position="242"/>
    </location>
</feature>
<evidence type="ECO:0000313" key="4">
    <source>
        <dbReference type="Proteomes" id="UP001501725"/>
    </source>
</evidence>
<dbReference type="RefSeq" id="WP_345257500.1">
    <property type="nucleotide sequence ID" value="NZ_BAABGY010000014.1"/>
</dbReference>
<accession>A0ABP8HKR2</accession>
<dbReference type="Pfam" id="PF13568">
    <property type="entry name" value="OMP_b-brl_2"/>
    <property type="match status" value="1"/>
</dbReference>
<feature type="signal peptide" evidence="1">
    <location>
        <begin position="1"/>
        <end position="19"/>
    </location>
</feature>
<dbReference type="InterPro" id="IPR025665">
    <property type="entry name" value="Beta-barrel_OMP_2"/>
</dbReference>
<name>A0ABP8HKR2_9BACT</name>
<dbReference type="Proteomes" id="UP001501725">
    <property type="component" value="Unassembled WGS sequence"/>
</dbReference>
<sequence>MRKSLLVALALLTSGIVMAQSDSTVKRGLLTPRSLPKGNDHLMVQFGVTQWMNRPDSLNTGGISRSLNLYFMINFPFRTNPRLSAAIGVGVGSDNIFLKETDIRIRDVASSIAFRDVSDTNHFKKTKLTTDYLEVPVELRYSAKPEDDAHSLKFAIGVKVGALLQAKVKNKELQNAADQAINDFKEKQYSKRFFNSNRLVATARIGYGHFSLFGAYQLSRVFRENMGPDVRPLSIGLSISGL</sequence>
<keyword evidence="1" id="KW-0732">Signal</keyword>
<proteinExistence type="predicted"/>
<comment type="caution">
    <text evidence="3">The sequence shown here is derived from an EMBL/GenBank/DDBJ whole genome shotgun (WGS) entry which is preliminary data.</text>
</comment>
<feature type="domain" description="Outer membrane protein beta-barrel" evidence="2">
    <location>
        <begin position="44"/>
        <end position="214"/>
    </location>
</feature>
<protein>
    <recommendedName>
        <fullName evidence="2">Outer membrane protein beta-barrel domain-containing protein</fullName>
    </recommendedName>
</protein>
<evidence type="ECO:0000313" key="3">
    <source>
        <dbReference type="EMBL" id="GAA4340679.1"/>
    </source>
</evidence>